<feature type="binding site" evidence="6">
    <location>
        <begin position="268"/>
        <end position="270"/>
    </location>
    <ligand>
        <name>ATP</name>
        <dbReference type="ChEBI" id="CHEBI:30616"/>
    </ligand>
</feature>
<dbReference type="GO" id="GO:0000287">
    <property type="term" value="F:magnesium ion binding"/>
    <property type="evidence" value="ECO:0007669"/>
    <property type="project" value="UniProtKB-UniRule"/>
</dbReference>
<feature type="site" description="Transition state stabilizer" evidence="6">
    <location>
        <position position="164"/>
    </location>
</feature>
<comment type="similarity">
    <text evidence="1 6 7">Belongs to the acetokinase family.</text>
</comment>
<evidence type="ECO:0000256" key="5">
    <source>
        <dbReference type="ARBA" id="ARBA00022840"/>
    </source>
</evidence>
<dbReference type="PRINTS" id="PR00471">
    <property type="entry name" value="ACETATEKNASE"/>
</dbReference>
<feature type="binding site" evidence="6">
    <location>
        <position position="8"/>
    </location>
    <ligand>
        <name>Mg(2+)</name>
        <dbReference type="ChEBI" id="CHEBI:18420"/>
    </ligand>
</feature>
<dbReference type="GO" id="GO:0008776">
    <property type="term" value="F:acetate kinase activity"/>
    <property type="evidence" value="ECO:0007669"/>
    <property type="project" value="UniProtKB-UniRule"/>
</dbReference>
<reference evidence="8 9" key="1">
    <citation type="journal article" date="2018" name="Environ. Microbiol.">
        <title>Ecological and genomic features of two widespread freshwater picocyanobacteria.</title>
        <authorList>
            <person name="Cabello-Yeves P.J."/>
            <person name="Picazo A."/>
            <person name="Camacho A."/>
            <person name="Callieri C."/>
            <person name="Rosselli R."/>
            <person name="Roda-Garcia J.J."/>
            <person name="Coutinho F.H."/>
            <person name="Rodriguez-Valera F."/>
        </authorList>
    </citation>
    <scope>NUCLEOTIDE SEQUENCE [LARGE SCALE GENOMIC DNA]</scope>
    <source>
        <strain evidence="8 9">Tous</strain>
    </source>
</reference>
<dbReference type="EC" id="2.7.2.1" evidence="6"/>
<evidence type="ECO:0000256" key="1">
    <source>
        <dbReference type="ARBA" id="ARBA00008748"/>
    </source>
</evidence>
<feature type="binding site" evidence="6">
    <location>
        <begin position="316"/>
        <end position="320"/>
    </location>
    <ligand>
        <name>ATP</name>
        <dbReference type="ChEBI" id="CHEBI:30616"/>
    </ligand>
</feature>
<comment type="caution">
    <text evidence="8">The sequence shown here is derived from an EMBL/GenBank/DDBJ whole genome shotgun (WGS) entry which is preliminary data.</text>
</comment>
<dbReference type="Gene3D" id="3.30.420.40">
    <property type="match status" value="2"/>
</dbReference>
<dbReference type="InterPro" id="IPR000890">
    <property type="entry name" value="Aliphatic_acid_kin_short-chain"/>
</dbReference>
<dbReference type="GO" id="GO:0005524">
    <property type="term" value="F:ATP binding"/>
    <property type="evidence" value="ECO:0007669"/>
    <property type="project" value="UniProtKB-KW"/>
</dbReference>
<keyword evidence="6" id="KW-0479">Metal-binding</keyword>
<dbReference type="PANTHER" id="PTHR21060:SF15">
    <property type="entry name" value="ACETATE KINASE-RELATED"/>
    <property type="match status" value="1"/>
</dbReference>
<comment type="cofactor">
    <cofactor evidence="6">
        <name>Mg(2+)</name>
        <dbReference type="ChEBI" id="CHEBI:18420"/>
    </cofactor>
    <cofactor evidence="6">
        <name>Mn(2+)</name>
        <dbReference type="ChEBI" id="CHEBI:29035"/>
    </cofactor>
    <text evidence="6">Mg(2+). Can also accept Mn(2+).</text>
</comment>
<dbReference type="GO" id="GO:0006085">
    <property type="term" value="P:acetyl-CoA biosynthetic process"/>
    <property type="evidence" value="ECO:0007669"/>
    <property type="project" value="UniProtKB-UniRule"/>
</dbReference>
<dbReference type="GO" id="GO:0005737">
    <property type="term" value="C:cytoplasm"/>
    <property type="evidence" value="ECO:0007669"/>
    <property type="project" value="UniProtKB-SubCell"/>
</dbReference>
<comment type="pathway">
    <text evidence="6">Metabolic intermediate biosynthesis; acetyl-CoA biosynthesis; acetyl-CoA from acetate: step 1/2.</text>
</comment>
<dbReference type="PROSITE" id="PS01075">
    <property type="entry name" value="ACETATE_KINASE_1"/>
    <property type="match status" value="1"/>
</dbReference>
<keyword evidence="6" id="KW-0963">Cytoplasm</keyword>
<protein>
    <recommendedName>
        <fullName evidence="6">Acetate kinase</fullName>
        <ecNumber evidence="6">2.7.2.1</ecNumber>
    </recommendedName>
    <alternativeName>
        <fullName evidence="6">Acetokinase</fullName>
    </alternativeName>
</protein>
<dbReference type="GO" id="GO:0006083">
    <property type="term" value="P:acetate metabolic process"/>
    <property type="evidence" value="ECO:0007669"/>
    <property type="project" value="TreeGrafter"/>
</dbReference>
<organism evidence="8 9">
    <name type="scientific">Cyanobium usitatum str. Tous</name>
    <dbReference type="NCBI Taxonomy" id="2116684"/>
    <lineage>
        <taxon>Bacteria</taxon>
        <taxon>Bacillati</taxon>
        <taxon>Cyanobacteriota</taxon>
        <taxon>Cyanophyceae</taxon>
        <taxon>Synechococcales</taxon>
        <taxon>Prochlorococcaceae</taxon>
        <taxon>Cyanobium</taxon>
    </lineage>
</organism>
<evidence type="ECO:0000256" key="4">
    <source>
        <dbReference type="ARBA" id="ARBA00022777"/>
    </source>
</evidence>
<dbReference type="Pfam" id="PF00871">
    <property type="entry name" value="Acetate_kinase"/>
    <property type="match status" value="1"/>
</dbReference>
<dbReference type="HAMAP" id="MF_00020">
    <property type="entry name" value="Acetate_kinase"/>
    <property type="match status" value="1"/>
</dbReference>
<evidence type="ECO:0000256" key="6">
    <source>
        <dbReference type="HAMAP-Rule" id="MF_00020"/>
    </source>
</evidence>
<evidence type="ECO:0000256" key="2">
    <source>
        <dbReference type="ARBA" id="ARBA00022679"/>
    </source>
</evidence>
<comment type="catalytic activity">
    <reaction evidence="6">
        <text>acetate + ATP = acetyl phosphate + ADP</text>
        <dbReference type="Rhea" id="RHEA:11352"/>
        <dbReference type="ChEBI" id="CHEBI:22191"/>
        <dbReference type="ChEBI" id="CHEBI:30089"/>
        <dbReference type="ChEBI" id="CHEBI:30616"/>
        <dbReference type="ChEBI" id="CHEBI:456216"/>
        <dbReference type="EC" id="2.7.2.1"/>
    </reaction>
</comment>
<name>A0A2P7N1J6_9CYAN</name>
<evidence type="ECO:0000256" key="3">
    <source>
        <dbReference type="ARBA" id="ARBA00022741"/>
    </source>
</evidence>
<keyword evidence="9" id="KW-1185">Reference proteome</keyword>
<dbReference type="Proteomes" id="UP000243002">
    <property type="component" value="Unassembled WGS sequence"/>
</dbReference>
<feature type="active site" description="Proton donor/acceptor" evidence="6">
    <location>
        <position position="133"/>
    </location>
</feature>
<dbReference type="InterPro" id="IPR004372">
    <property type="entry name" value="Ac/propionate_kinase"/>
</dbReference>
<evidence type="ECO:0000313" key="9">
    <source>
        <dbReference type="Proteomes" id="UP000243002"/>
    </source>
</evidence>
<feature type="binding site" evidence="6">
    <location>
        <position position="70"/>
    </location>
    <ligand>
        <name>substrate</name>
    </ligand>
</feature>
<keyword evidence="6" id="KW-0460">Magnesium</keyword>
<dbReference type="InterPro" id="IPR023865">
    <property type="entry name" value="Aliphatic_acid_kinase_CS"/>
</dbReference>
<sequence>MTHALVVNTGSSSVKLALCDTSGRRLWQEQRSWGLSQADAGGQQLAELLEQWLSPLLAALEPLPQLVIHRIVHGGAHFSAPTLLSPQVLAELENLVPLAPLHNGPALEAINWLQGQLESQLQGSAIQQWACFDTAFHASLSEAASTYAIPASWRQQGLRRFGFHGLNHQHVGETVAARDPDIRRLISCQLGAGCSLCAIEIDPQGQPRSVDTTMGFTPLEGLVMASRSGSVDPGLLLHLMRQGIGVSELDTALNRQSGLLGLSELSGDMRELRLQAGEGHRGAQLAIAVFRHRLLQGIGAMAASLGGVEAIALSGGIGEHDDALATELEQALAWLPGLRWLRVAADEEGLMVRLIAKSCVTSRRTGQRLA</sequence>
<keyword evidence="5 6" id="KW-0067">ATP-binding</keyword>
<feature type="binding site" evidence="6">
    <location>
        <position position="15"/>
    </location>
    <ligand>
        <name>ATP</name>
        <dbReference type="ChEBI" id="CHEBI:30616"/>
    </ligand>
</feature>
<keyword evidence="3 6" id="KW-0547">Nucleotide-binding</keyword>
<dbReference type="EMBL" id="PXXO01000001">
    <property type="protein sequence ID" value="PSJ07337.1"/>
    <property type="molecule type" value="Genomic_DNA"/>
</dbReference>
<dbReference type="UniPathway" id="UPA00340">
    <property type="reaction ID" value="UER00458"/>
</dbReference>
<proteinExistence type="inferred from homology"/>
<comment type="subunit">
    <text evidence="6">Homodimer.</text>
</comment>
<feature type="site" description="Transition state stabilizer" evidence="6">
    <location>
        <position position="227"/>
    </location>
</feature>
<accession>A0A2P7N1J6</accession>
<comment type="subcellular location">
    <subcellularLocation>
        <location evidence="6">Cytoplasm</location>
    </subcellularLocation>
</comment>
<evidence type="ECO:0000313" key="8">
    <source>
        <dbReference type="EMBL" id="PSJ07337.1"/>
    </source>
</evidence>
<dbReference type="PANTHER" id="PTHR21060">
    <property type="entry name" value="ACETATE KINASE"/>
    <property type="match status" value="1"/>
</dbReference>
<evidence type="ECO:0000256" key="7">
    <source>
        <dbReference type="RuleBase" id="RU003835"/>
    </source>
</evidence>
<keyword evidence="4 6" id="KW-0418">Kinase</keyword>
<dbReference type="InterPro" id="IPR043129">
    <property type="entry name" value="ATPase_NBD"/>
</dbReference>
<comment type="caution">
    <text evidence="6">Lacks conserved residue(s) required for the propagation of feature annotation.</text>
</comment>
<gene>
    <name evidence="6" type="primary">ackA</name>
    <name evidence="8" type="ORF">C7K55_00935</name>
</gene>
<keyword evidence="2 6" id="KW-0808">Transferase</keyword>
<dbReference type="AlphaFoldDB" id="A0A2P7N1J6"/>
<dbReference type="OrthoDB" id="9802453at2"/>
<dbReference type="RefSeq" id="WP_106501523.1">
    <property type="nucleotide sequence ID" value="NZ_PXXO01000001.1"/>
</dbReference>
<dbReference type="SUPFAM" id="SSF53067">
    <property type="entry name" value="Actin-like ATPase domain"/>
    <property type="match status" value="2"/>
</dbReference>
<comment type="function">
    <text evidence="6">Catalyzes the formation of acetyl phosphate from acetate and ATP. Can also catalyze the reverse reaction.</text>
</comment>